<accession>A0ABU9LEA4</accession>
<dbReference type="InterPro" id="IPR008272">
    <property type="entry name" value="HB-CoA_thioesterase_AS"/>
</dbReference>
<dbReference type="SUPFAM" id="SSF54637">
    <property type="entry name" value="Thioesterase/thiol ester dehydrase-isomerase"/>
    <property type="match status" value="1"/>
</dbReference>
<dbReference type="InterPro" id="IPR014166">
    <property type="entry name" value="Tol-Pal_acyl-CoA_thioesterase"/>
</dbReference>
<dbReference type="EMBL" id="JAQJCQ010000013">
    <property type="protein sequence ID" value="MEL4892738.1"/>
    <property type="molecule type" value="Genomic_DNA"/>
</dbReference>
<evidence type="ECO:0000313" key="5">
    <source>
        <dbReference type="EMBL" id="MEL4892738.1"/>
    </source>
</evidence>
<dbReference type="PROSITE" id="PS01328">
    <property type="entry name" value="4HBCOA_THIOESTERASE"/>
    <property type="match status" value="1"/>
</dbReference>
<name>A0ABU9LEA4_9XANT</name>
<evidence type="ECO:0000313" key="6">
    <source>
        <dbReference type="Proteomes" id="UP001486626"/>
    </source>
</evidence>
<proteinExistence type="inferred from homology"/>
<dbReference type="PANTHER" id="PTHR31793:SF37">
    <property type="entry name" value="ACYL-COA THIOESTER HYDROLASE YBGC"/>
    <property type="match status" value="1"/>
</dbReference>
<dbReference type="NCBIfam" id="TIGR02799">
    <property type="entry name" value="thio_ybgC"/>
    <property type="match status" value="1"/>
</dbReference>
<evidence type="ECO:0000256" key="3">
    <source>
        <dbReference type="SAM" id="MobiDB-lite"/>
    </source>
</evidence>
<dbReference type="Pfam" id="PF03061">
    <property type="entry name" value="4HBT"/>
    <property type="match status" value="1"/>
</dbReference>
<protein>
    <submittedName>
        <fullName evidence="5">Tol-pal system-associated acyl-CoA thioesterase</fullName>
    </submittedName>
</protein>
<dbReference type="Proteomes" id="UP001486626">
    <property type="component" value="Unassembled WGS sequence"/>
</dbReference>
<keyword evidence="6" id="KW-1185">Reference proteome</keyword>
<evidence type="ECO:0000259" key="4">
    <source>
        <dbReference type="Pfam" id="PF03061"/>
    </source>
</evidence>
<dbReference type="InterPro" id="IPR050563">
    <property type="entry name" value="4-hydroxybenzoyl-CoA_TE"/>
</dbReference>
<reference evidence="5 6" key="1">
    <citation type="journal article" date="2024" name="FEMS Microbiol. Lett.">
        <title>Xanthomonas protegens sp. nov., a novel rice seed-associated bacterium, provides in vivo protection against X. oryzae pv. oryzae, the bacterial leaf blight pathogen.</title>
        <authorList>
            <person name="Rana R."/>
            <person name="Sharma A."/>
            <person name="Madhavan V.N."/>
            <person name="Korpole S."/>
            <person name="Sonti R.V."/>
            <person name="Patel H.K."/>
            <person name="Patil P.B."/>
        </authorList>
    </citation>
    <scope>NUCLEOTIDE SEQUENCE [LARGE SCALE GENOMIC DNA]</scope>
    <source>
        <strain evidence="5 6">PPL118</strain>
    </source>
</reference>
<dbReference type="RefSeq" id="WP_342074058.1">
    <property type="nucleotide sequence ID" value="NZ_JAQJCQ010000013.1"/>
</dbReference>
<sequence>MTAIDPNTPPSGESPIPNAQSPRLFSWPTRVYWEDTDAGGVVYHARYVAFLERARTEWLRALGYGQERLRLQHDLVFAVRAMQLDFLRPARLDDSLQVGVALSQCKRASLVFAQSIRRDDGELLLRAQVRVAALSAGSFRPRGMDDALHDALKLLEITEAELLRNDG</sequence>
<dbReference type="NCBIfam" id="TIGR00051">
    <property type="entry name" value="YbgC/FadM family acyl-CoA thioesterase"/>
    <property type="match status" value="1"/>
</dbReference>
<evidence type="ECO:0000256" key="2">
    <source>
        <dbReference type="ARBA" id="ARBA00022801"/>
    </source>
</evidence>
<dbReference type="PANTHER" id="PTHR31793">
    <property type="entry name" value="4-HYDROXYBENZOYL-COA THIOESTERASE FAMILY MEMBER"/>
    <property type="match status" value="1"/>
</dbReference>
<comment type="similarity">
    <text evidence="1">Belongs to the 4-hydroxybenzoyl-CoA thioesterase family.</text>
</comment>
<dbReference type="InterPro" id="IPR006683">
    <property type="entry name" value="Thioestr_dom"/>
</dbReference>
<dbReference type="InterPro" id="IPR029069">
    <property type="entry name" value="HotDog_dom_sf"/>
</dbReference>
<feature type="region of interest" description="Disordered" evidence="3">
    <location>
        <begin position="1"/>
        <end position="21"/>
    </location>
</feature>
<dbReference type="Gene3D" id="3.10.129.10">
    <property type="entry name" value="Hotdog Thioesterase"/>
    <property type="match status" value="1"/>
</dbReference>
<keyword evidence="2" id="KW-0378">Hydrolase</keyword>
<gene>
    <name evidence="5" type="primary">ybgC</name>
    <name evidence="5" type="ORF">PIQ37_15045</name>
</gene>
<evidence type="ECO:0000256" key="1">
    <source>
        <dbReference type="ARBA" id="ARBA00005953"/>
    </source>
</evidence>
<organism evidence="5 6">
    <name type="scientific">Xanthomonas protegens</name>
    <dbReference type="NCBI Taxonomy" id="3380705"/>
    <lineage>
        <taxon>Bacteria</taxon>
        <taxon>Pseudomonadati</taxon>
        <taxon>Pseudomonadota</taxon>
        <taxon>Gammaproteobacteria</taxon>
        <taxon>Lysobacterales</taxon>
        <taxon>Lysobacteraceae</taxon>
        <taxon>Xanthomonas</taxon>
    </lineage>
</organism>
<dbReference type="CDD" id="cd00586">
    <property type="entry name" value="4HBT"/>
    <property type="match status" value="1"/>
</dbReference>
<comment type="caution">
    <text evidence="5">The sequence shown here is derived from an EMBL/GenBank/DDBJ whole genome shotgun (WGS) entry which is preliminary data.</text>
</comment>
<feature type="domain" description="Thioesterase" evidence="4">
    <location>
        <begin position="39"/>
        <end position="123"/>
    </location>
</feature>
<dbReference type="InterPro" id="IPR006684">
    <property type="entry name" value="YbgC/YbaW"/>
</dbReference>